<organism evidence="1 2">
    <name type="scientific">Yinghuangia soli</name>
    <dbReference type="NCBI Taxonomy" id="2908204"/>
    <lineage>
        <taxon>Bacteria</taxon>
        <taxon>Bacillati</taxon>
        <taxon>Actinomycetota</taxon>
        <taxon>Actinomycetes</taxon>
        <taxon>Kitasatosporales</taxon>
        <taxon>Streptomycetaceae</taxon>
        <taxon>Yinghuangia</taxon>
    </lineage>
</organism>
<accession>A0AA41PVN1</accession>
<dbReference type="AlphaFoldDB" id="A0AA41PVN1"/>
<name>A0AA41PVN1_9ACTN</name>
<comment type="caution">
    <text evidence="1">The sequence shown here is derived from an EMBL/GenBank/DDBJ whole genome shotgun (WGS) entry which is preliminary data.</text>
</comment>
<evidence type="ECO:0000313" key="2">
    <source>
        <dbReference type="Proteomes" id="UP001165378"/>
    </source>
</evidence>
<dbReference type="Proteomes" id="UP001165378">
    <property type="component" value="Unassembled WGS sequence"/>
</dbReference>
<evidence type="ECO:0000313" key="1">
    <source>
        <dbReference type="EMBL" id="MCF2526026.1"/>
    </source>
</evidence>
<sequence length="210" mass="22354">MAAVAGCLVLALGLGVGAYKLAGGNEDSESEFPAAEYRIVVPETLMDGAYKLQERPTVNQRDDGTEIPDAKDPIPVAAVYGPATPNAMASTGAGPLLFFGMHGRFRNPDLHREKLLRPDVPQQVVVAVPPRDMTPPGSDVKVGCVVHTGGPEGAYALCAWADDNTLGTVKVPILRADVEDPREVDLAAFARTTLQLRSEVRQPVGTTDRR</sequence>
<reference evidence="1" key="1">
    <citation type="submission" date="2022-01" db="EMBL/GenBank/DDBJ databases">
        <title>Genome-Based Taxonomic Classification of the Phylum Actinobacteria.</title>
        <authorList>
            <person name="Gao Y."/>
        </authorList>
    </citation>
    <scope>NUCLEOTIDE SEQUENCE</scope>
    <source>
        <strain evidence="1">KLBMP 8922</strain>
    </source>
</reference>
<keyword evidence="2" id="KW-1185">Reference proteome</keyword>
<dbReference type="EMBL" id="JAKFHA010000001">
    <property type="protein sequence ID" value="MCF2526026.1"/>
    <property type="molecule type" value="Genomic_DNA"/>
</dbReference>
<gene>
    <name evidence="1" type="ORF">LZ495_02140</name>
</gene>
<protein>
    <submittedName>
        <fullName evidence="1">Uncharacterized protein</fullName>
    </submittedName>
</protein>
<proteinExistence type="predicted"/>
<dbReference type="RefSeq" id="WP_235050088.1">
    <property type="nucleotide sequence ID" value="NZ_JAKFHA010000001.1"/>
</dbReference>